<sequence>MVNEKIYSSIYDNQRINQYQNNNNTILGQKNTSTEKEKTNKNISLEENKESKSINQVKNYDFNTHSPYNNVFQIKEEEKEEIYRNQMPNEYCESLEKKDNTNDDDIQKITDNLKNLSLEDKPIENENPKHIKEENSPNCQKQLFTIDKKEKQIANSHSKIENINQNSMQKFKVFPKKPKRKSSKNKKSNENISLKTIRDDETQRENFKDEKMDNQHSSGKNTEETISIYPQDDKTSIPTKKKKMSRKEISRFLREQPLDFIEKSRKEIDEEIVPLINIYEEKVNNYSCDLPLSNDLIITYRKITVFLMNKIKLIDKIESDNDEILCKRKAVVKYIQKLESETDVIKNKLTEKINYKEI</sequence>
<evidence type="ECO:0000313" key="3">
    <source>
        <dbReference type="Proteomes" id="UP000193920"/>
    </source>
</evidence>
<organism evidence="2 3">
    <name type="scientific">Neocallimastix californiae</name>
    <dbReference type="NCBI Taxonomy" id="1754190"/>
    <lineage>
        <taxon>Eukaryota</taxon>
        <taxon>Fungi</taxon>
        <taxon>Fungi incertae sedis</taxon>
        <taxon>Chytridiomycota</taxon>
        <taxon>Chytridiomycota incertae sedis</taxon>
        <taxon>Neocallimastigomycetes</taxon>
        <taxon>Neocallimastigales</taxon>
        <taxon>Neocallimastigaceae</taxon>
        <taxon>Neocallimastix</taxon>
    </lineage>
</organism>
<evidence type="ECO:0008006" key="4">
    <source>
        <dbReference type="Google" id="ProtNLM"/>
    </source>
</evidence>
<feature type="compositionally biased region" description="Basic and acidic residues" evidence="1">
    <location>
        <begin position="196"/>
        <end position="214"/>
    </location>
</feature>
<gene>
    <name evidence="2" type="ORF">LY90DRAFT_629591</name>
</gene>
<evidence type="ECO:0000256" key="1">
    <source>
        <dbReference type="SAM" id="MobiDB-lite"/>
    </source>
</evidence>
<reference evidence="2 3" key="1">
    <citation type="submission" date="2016-08" db="EMBL/GenBank/DDBJ databases">
        <title>A Parts List for Fungal Cellulosomes Revealed by Comparative Genomics.</title>
        <authorList>
            <consortium name="DOE Joint Genome Institute"/>
            <person name="Haitjema C.H."/>
            <person name="Gilmore S.P."/>
            <person name="Henske J.K."/>
            <person name="Solomon K.V."/>
            <person name="De Groot R."/>
            <person name="Kuo A."/>
            <person name="Mondo S.J."/>
            <person name="Salamov A.A."/>
            <person name="Labutti K."/>
            <person name="Zhao Z."/>
            <person name="Chiniquy J."/>
            <person name="Barry K."/>
            <person name="Brewer H.M."/>
            <person name="Purvine S.O."/>
            <person name="Wright A.T."/>
            <person name="Boxma B."/>
            <person name="Van Alen T."/>
            <person name="Hackstein J.H."/>
            <person name="Baker S.E."/>
            <person name="Grigoriev I.V."/>
            <person name="O'Malley M.A."/>
        </authorList>
    </citation>
    <scope>NUCLEOTIDE SEQUENCE [LARGE SCALE GENOMIC DNA]</scope>
    <source>
        <strain evidence="2 3">G1</strain>
    </source>
</reference>
<dbReference type="AlphaFoldDB" id="A0A1Y2AT97"/>
<feature type="compositionally biased region" description="Basic residues" evidence="1">
    <location>
        <begin position="173"/>
        <end position="186"/>
    </location>
</feature>
<name>A0A1Y2AT97_9FUNG</name>
<dbReference type="Proteomes" id="UP000193920">
    <property type="component" value="Unassembled WGS sequence"/>
</dbReference>
<comment type="caution">
    <text evidence="2">The sequence shown here is derived from an EMBL/GenBank/DDBJ whole genome shotgun (WGS) entry which is preliminary data.</text>
</comment>
<evidence type="ECO:0000313" key="2">
    <source>
        <dbReference type="EMBL" id="ORY25789.1"/>
    </source>
</evidence>
<dbReference type="STRING" id="1754190.A0A1Y2AT97"/>
<protein>
    <recommendedName>
        <fullName evidence="4">BAG domain-containing protein</fullName>
    </recommendedName>
</protein>
<proteinExistence type="predicted"/>
<dbReference type="EMBL" id="MCOG01000208">
    <property type="protein sequence ID" value="ORY25789.1"/>
    <property type="molecule type" value="Genomic_DNA"/>
</dbReference>
<keyword evidence="3" id="KW-1185">Reference proteome</keyword>
<feature type="region of interest" description="Disordered" evidence="1">
    <location>
        <begin position="159"/>
        <end position="228"/>
    </location>
</feature>
<feature type="compositionally biased region" description="Polar residues" evidence="1">
    <location>
        <begin position="159"/>
        <end position="169"/>
    </location>
</feature>
<accession>A0A1Y2AT97</accession>